<name>A0A0C2BQX3_9BURK</name>
<sequence>MREKHKVFVRLAGGLGNQIFQMAFAVHVANRANANLLYSTSGLGTYESVHDYVLDGVLAMSSYATSDWYSKYVVPLRIPRLLPLRCAYLALASDRNMASILSRRPSRIQVLDGYFQEVPLELLRALPLLPSFRALEPEMADTDLVIHVRGGDFVRLGYTDNRIDKFYAAALARVGKHTCIRRPVIVTDDAEFVAGLPSLRGIDIRSEGTIRDFARLCFARNRIFGSSTFALSAAAIGNTRGINVSTGTWLKGDPRAILLENESAIRL</sequence>
<dbReference type="EMBL" id="JWJG01000028">
    <property type="protein sequence ID" value="KIF80441.1"/>
    <property type="molecule type" value="Genomic_DNA"/>
</dbReference>
<gene>
    <name evidence="1" type="ORF">TSA66_05810</name>
</gene>
<reference evidence="1 2" key="1">
    <citation type="submission" date="2014-12" db="EMBL/GenBank/DDBJ databases">
        <title>Denitrispirillum autotrophicum gen. nov., sp. nov., Denitrifying, Facultatively Autotrophic Bacteria Isolated from Rice Paddy Soil.</title>
        <authorList>
            <person name="Ishii S."/>
            <person name="Ashida N."/>
            <person name="Ohno H."/>
            <person name="Otsuka S."/>
            <person name="Yokota A."/>
            <person name="Senoo K."/>
        </authorList>
    </citation>
    <scope>NUCLEOTIDE SEQUENCE [LARGE SCALE GENOMIC DNA]</scope>
    <source>
        <strain evidence="1 2">TSA66</strain>
    </source>
</reference>
<dbReference type="Proteomes" id="UP000031572">
    <property type="component" value="Unassembled WGS sequence"/>
</dbReference>
<dbReference type="STRING" id="709839.TSA66_05810"/>
<protein>
    <submittedName>
        <fullName evidence="1">Uncharacterized protein</fullName>
    </submittedName>
</protein>
<comment type="caution">
    <text evidence="1">The sequence shown here is derived from an EMBL/GenBank/DDBJ whole genome shotgun (WGS) entry which is preliminary data.</text>
</comment>
<accession>A0A0C2BQX3</accession>
<proteinExistence type="predicted"/>
<dbReference type="OrthoDB" id="9794601at2"/>
<dbReference type="RefSeq" id="WP_040039348.1">
    <property type="nucleotide sequence ID" value="NZ_JWJG01000028.1"/>
</dbReference>
<evidence type="ECO:0000313" key="2">
    <source>
        <dbReference type="Proteomes" id="UP000031572"/>
    </source>
</evidence>
<dbReference type="AlphaFoldDB" id="A0A0C2BQX3"/>
<organism evidence="1 2">
    <name type="scientific">Noviherbaspirillum autotrophicum</name>
    <dbReference type="NCBI Taxonomy" id="709839"/>
    <lineage>
        <taxon>Bacteria</taxon>
        <taxon>Pseudomonadati</taxon>
        <taxon>Pseudomonadota</taxon>
        <taxon>Betaproteobacteria</taxon>
        <taxon>Burkholderiales</taxon>
        <taxon>Oxalobacteraceae</taxon>
        <taxon>Noviherbaspirillum</taxon>
    </lineage>
</organism>
<evidence type="ECO:0000313" key="1">
    <source>
        <dbReference type="EMBL" id="KIF80441.1"/>
    </source>
</evidence>
<keyword evidence="2" id="KW-1185">Reference proteome</keyword>